<organism evidence="1 2">
    <name type="scientific">Bacillus taeanensis</name>
    <dbReference type="NCBI Taxonomy" id="273032"/>
    <lineage>
        <taxon>Bacteria</taxon>
        <taxon>Bacillati</taxon>
        <taxon>Bacillota</taxon>
        <taxon>Bacilli</taxon>
        <taxon>Bacillales</taxon>
        <taxon>Bacillaceae</taxon>
        <taxon>Bacillus</taxon>
    </lineage>
</organism>
<proteinExistence type="predicted"/>
<reference evidence="1 2" key="1">
    <citation type="submission" date="2018-07" db="EMBL/GenBank/DDBJ databases">
        <title>Lottiidibacillus patelloidae gen. nov., sp. nov., isolated from the intestinal tract of a marine limpet and the reclassification of B. taeanensis BH030017T, B. algicola KMM 3737T and B. hwajinpoensis SW-72T as genus Lottiidibacillus.</title>
        <authorList>
            <person name="Liu R."/>
            <person name="Huang Z."/>
        </authorList>
    </citation>
    <scope>NUCLEOTIDE SEQUENCE [LARGE SCALE GENOMIC DNA]</scope>
    <source>
        <strain evidence="1 2">BH030017</strain>
    </source>
</reference>
<name>A0A366XZP4_9BACI</name>
<comment type="caution">
    <text evidence="1">The sequence shown here is derived from an EMBL/GenBank/DDBJ whole genome shotgun (WGS) entry which is preliminary data.</text>
</comment>
<dbReference type="Proteomes" id="UP000253314">
    <property type="component" value="Unassembled WGS sequence"/>
</dbReference>
<gene>
    <name evidence="1" type="ORF">DS031_10435</name>
</gene>
<dbReference type="AlphaFoldDB" id="A0A366XZP4"/>
<evidence type="ECO:0000313" key="1">
    <source>
        <dbReference type="EMBL" id="RBW69634.1"/>
    </source>
</evidence>
<keyword evidence="2" id="KW-1185">Reference proteome</keyword>
<accession>A0A366XZP4</accession>
<evidence type="ECO:0000313" key="2">
    <source>
        <dbReference type="Proteomes" id="UP000253314"/>
    </source>
</evidence>
<sequence>MKKQGILLIISIIVLSLIKNEPTYAFEKEVPFFPISFRIEMPSWEEVNKIIPKQSKFQIIDVETGKSFNVQRRAGSNHADVQPLTKKDTEIMKKVYNDQWSWRRRAVLVLVNDHLIAASMNGMPHGGGVLQNGFSGHFCIHFWGSTTHRSKNPDLSHQLMVLKAAGKIEEYFKKATPYELLNVFMVAINNTDDELLKMIFFQ</sequence>
<dbReference type="OrthoDB" id="529831at2"/>
<protein>
    <submittedName>
        <fullName evidence="1">Uncharacterized protein</fullName>
    </submittedName>
</protein>
<dbReference type="RefSeq" id="WP_113806020.1">
    <property type="nucleotide sequence ID" value="NZ_QOCW01000009.1"/>
</dbReference>
<dbReference type="EMBL" id="QOCW01000009">
    <property type="protein sequence ID" value="RBW69634.1"/>
    <property type="molecule type" value="Genomic_DNA"/>
</dbReference>